<dbReference type="Proteomes" id="UP000076770">
    <property type="component" value="Chromosome i"/>
</dbReference>
<dbReference type="FunFam" id="3.40.605.10:FF:000007">
    <property type="entry name" value="NAD/NADP-dependent betaine aldehyde dehydrogenase"/>
    <property type="match status" value="1"/>
</dbReference>
<comment type="subunit">
    <text evidence="2">Homotetramer.</text>
</comment>
<reference evidence="7" key="1">
    <citation type="submission" date="2016-04" db="EMBL/GenBank/DDBJ databases">
        <authorList>
            <person name="Shah S.A."/>
            <person name="Garrett R.A."/>
        </authorList>
    </citation>
    <scope>NUCLEOTIDE SEQUENCE [LARGE SCALE GENOMIC DNA]</scope>
    <source>
        <strain evidence="7">ATCC 35091 / DSM 1616 / JCM 8930 / NBRC 15331 / P1</strain>
    </source>
</reference>
<keyword evidence="4" id="KW-0520">NAD</keyword>
<dbReference type="InterPro" id="IPR051020">
    <property type="entry name" value="ALDH-related_metabolic_enz"/>
</dbReference>
<dbReference type="InterPro" id="IPR016160">
    <property type="entry name" value="Ald_DH_CS_CYS"/>
</dbReference>
<dbReference type="InterPro" id="IPR016163">
    <property type="entry name" value="Ald_DH_C"/>
</dbReference>
<evidence type="ECO:0000313" key="6">
    <source>
        <dbReference type="EMBL" id="SAI85317.1"/>
    </source>
</evidence>
<dbReference type="Gene3D" id="3.40.309.10">
    <property type="entry name" value="Aldehyde Dehydrogenase, Chain A, domain 2"/>
    <property type="match status" value="1"/>
</dbReference>
<dbReference type="PANTHER" id="PTHR42991">
    <property type="entry name" value="ALDEHYDE DEHYDROGENASE"/>
    <property type="match status" value="1"/>
</dbReference>
<sequence>MMSQEVIEVRSPSNLNVIGTVKRMHKDEVRGEIEEAYKGFEIISKMPLYKRTAILRKVSEILEREQERLAKLLAMEAGKPIRDSRVEVLRASRLFRHAAEEVGMVLEGKNYRVDAYEYPPGNENRIVVSTREPIGVVTAILPFNFPINSFAHKVAPALAVGNSVVVKPSINTPLAAIEMKKILVEAGLPDSAVRVVTGYSSEIGDEIITHPLVGLITLTGSTQTGLKIASKAVSLGKRIIMELGGSDPIIILEDANIERASSIAVRARFEYAGQNCNAGKRIIVREEIYDKFVKAFNDKARALKVGDPLDETTDVGPVINKESVENLNSVLADAKAKGGKVEILNKGPESGSFFPLTMVTNPSLDMLVLKSEVFGPIVPIVSVKSDEEAIRIANSTEYGLQSAIFTNDVNRALKLSRELKFGAVIINDSTRLRWDSLAFGGFKKSSIGREGVRETMLEMTENKLIAITLL</sequence>
<proteinExistence type="inferred from homology"/>
<name>A0A157T1M2_SACSO</name>
<evidence type="ECO:0000256" key="3">
    <source>
        <dbReference type="ARBA" id="ARBA00023002"/>
    </source>
</evidence>
<accession>A0A157T1M2</accession>
<dbReference type="GO" id="GO:0008911">
    <property type="term" value="F:lactaldehyde dehydrogenase (NAD+) activity"/>
    <property type="evidence" value="ECO:0007669"/>
    <property type="project" value="TreeGrafter"/>
</dbReference>
<dbReference type="InterPro" id="IPR016161">
    <property type="entry name" value="Ald_DH/histidinol_DH"/>
</dbReference>
<dbReference type="AlphaFoldDB" id="A0A157T1M2"/>
<dbReference type="PROSITE" id="PS00070">
    <property type="entry name" value="ALDEHYDE_DEHYDR_CYS"/>
    <property type="match status" value="1"/>
</dbReference>
<protein>
    <submittedName>
        <fullName evidence="6">Glyceraldehyde-3-phosphate dehydrogenase, NADP dependent (GapN-1)</fullName>
    </submittedName>
</protein>
<evidence type="ECO:0000259" key="5">
    <source>
        <dbReference type="Pfam" id="PF00171"/>
    </source>
</evidence>
<gene>
    <name evidence="6" type="ORF">SSOP1_1763</name>
</gene>
<evidence type="ECO:0000256" key="4">
    <source>
        <dbReference type="ARBA" id="ARBA00023027"/>
    </source>
</evidence>
<dbReference type="PATRIC" id="fig|2287.9.peg.1846"/>
<dbReference type="PANTHER" id="PTHR42991:SF1">
    <property type="entry name" value="ALDEHYDE DEHYDROGENASE"/>
    <property type="match status" value="1"/>
</dbReference>
<dbReference type="SUPFAM" id="SSF53720">
    <property type="entry name" value="ALDH-like"/>
    <property type="match status" value="1"/>
</dbReference>
<comment type="similarity">
    <text evidence="1">Belongs to the aldehyde dehydrogenase family.</text>
</comment>
<evidence type="ECO:0000256" key="2">
    <source>
        <dbReference type="ARBA" id="ARBA00011881"/>
    </source>
</evidence>
<dbReference type="Pfam" id="PF00171">
    <property type="entry name" value="Aldedh"/>
    <property type="match status" value="1"/>
</dbReference>
<dbReference type="Gene3D" id="3.40.605.10">
    <property type="entry name" value="Aldehyde Dehydrogenase, Chain A, domain 1"/>
    <property type="match status" value="1"/>
</dbReference>
<evidence type="ECO:0000256" key="1">
    <source>
        <dbReference type="ARBA" id="ARBA00009986"/>
    </source>
</evidence>
<dbReference type="CDD" id="cd07145">
    <property type="entry name" value="ALDH_LactADH_F420-Bios"/>
    <property type="match status" value="1"/>
</dbReference>
<keyword evidence="3" id="KW-0560">Oxidoreductase</keyword>
<dbReference type="InterPro" id="IPR015590">
    <property type="entry name" value="Aldehyde_DH_dom"/>
</dbReference>
<dbReference type="EMBL" id="LT549890">
    <property type="protein sequence ID" value="SAI85317.1"/>
    <property type="molecule type" value="Genomic_DNA"/>
</dbReference>
<dbReference type="FunFam" id="3.40.309.10:FF:000018">
    <property type="entry name" value="Alpha-aminoadipic semialdehyde dehydrogenase"/>
    <property type="match status" value="1"/>
</dbReference>
<evidence type="ECO:0000313" key="7">
    <source>
        <dbReference type="Proteomes" id="UP000076770"/>
    </source>
</evidence>
<dbReference type="InterPro" id="IPR016162">
    <property type="entry name" value="Ald_DH_N"/>
</dbReference>
<feature type="domain" description="Aldehyde dehydrogenase" evidence="5">
    <location>
        <begin position="4"/>
        <end position="464"/>
    </location>
</feature>
<organism evidence="6 7">
    <name type="scientific">Saccharolobus solfataricus</name>
    <name type="common">Sulfolobus solfataricus</name>
    <dbReference type="NCBI Taxonomy" id="2287"/>
    <lineage>
        <taxon>Archaea</taxon>
        <taxon>Thermoproteota</taxon>
        <taxon>Thermoprotei</taxon>
        <taxon>Sulfolobales</taxon>
        <taxon>Sulfolobaceae</taxon>
        <taxon>Saccharolobus</taxon>
    </lineage>
</organism>